<evidence type="ECO:0000313" key="13">
    <source>
        <dbReference type="Proteomes" id="UP000316628"/>
    </source>
</evidence>
<reference evidence="12 13" key="1">
    <citation type="submission" date="2019-06" db="EMBL/GenBank/DDBJ databases">
        <title>Sequencing the genomes of 1000 actinobacteria strains.</title>
        <authorList>
            <person name="Klenk H.-P."/>
        </authorList>
    </citation>
    <scope>NUCLEOTIDE SEQUENCE [LARGE SCALE GENOMIC DNA]</scope>
    <source>
        <strain evidence="12 13">DSM 45456</strain>
    </source>
</reference>
<feature type="domain" description="Glycosyltransferase 2-like" evidence="11">
    <location>
        <begin position="7"/>
        <end position="109"/>
    </location>
</feature>
<dbReference type="OrthoDB" id="9781367at2"/>
<evidence type="ECO:0000256" key="5">
    <source>
        <dbReference type="ARBA" id="ARBA00023136"/>
    </source>
</evidence>
<dbReference type="SUPFAM" id="SSF53448">
    <property type="entry name" value="Nucleotide-diphospho-sugar transferases"/>
    <property type="match status" value="1"/>
</dbReference>
<comment type="subcellular location">
    <subcellularLocation>
        <location evidence="1">Cell membrane</location>
    </subcellularLocation>
</comment>
<evidence type="ECO:0000256" key="6">
    <source>
        <dbReference type="ARBA" id="ARBA00037281"/>
    </source>
</evidence>
<protein>
    <recommendedName>
        <fullName evidence="9">4,4'-diaponeurosporenoate glycosyltransferase</fullName>
    </recommendedName>
</protein>
<keyword evidence="13" id="KW-1185">Reference proteome</keyword>
<dbReference type="RefSeq" id="WP_141976827.1">
    <property type="nucleotide sequence ID" value="NZ_VFPP01000001.1"/>
</dbReference>
<keyword evidence="4 12" id="KW-0808">Transferase</keyword>
<dbReference type="InterPro" id="IPR029044">
    <property type="entry name" value="Nucleotide-diphossugar_trans"/>
</dbReference>
<evidence type="ECO:0000256" key="1">
    <source>
        <dbReference type="ARBA" id="ARBA00004236"/>
    </source>
</evidence>
<dbReference type="GO" id="GO:0005886">
    <property type="term" value="C:plasma membrane"/>
    <property type="evidence" value="ECO:0007669"/>
    <property type="project" value="UniProtKB-SubCell"/>
</dbReference>
<comment type="similarity">
    <text evidence="8">Belongs to the glycosyltransferase 2 family. CrtQ subfamily.</text>
</comment>
<evidence type="ECO:0000256" key="3">
    <source>
        <dbReference type="ARBA" id="ARBA00022676"/>
    </source>
</evidence>
<gene>
    <name evidence="12" type="ORF">FHX81_1794</name>
</gene>
<dbReference type="Pfam" id="PF00535">
    <property type="entry name" value="Glycos_transf_2"/>
    <property type="match status" value="1"/>
</dbReference>
<dbReference type="Proteomes" id="UP000316628">
    <property type="component" value="Unassembled WGS sequence"/>
</dbReference>
<comment type="function">
    <text evidence="6">Catalyzes the glycosylation of 4,4'-diaponeurosporenoate, i.e. the esterification of glucose at the C1'' position with the carboxyl group of 4,4'-diaponeurosporenic acid, to form glycosyl-4,4'-diaponeurosporenoate. This is a step in the biosynthesis of staphyloxanthin, an orange pigment present in most staphylococci strains.</text>
</comment>
<feature type="compositionally biased region" description="Gly residues" evidence="10">
    <location>
        <begin position="354"/>
        <end position="363"/>
    </location>
</feature>
<keyword evidence="3" id="KW-0328">Glycosyltransferase</keyword>
<dbReference type="GO" id="GO:0016757">
    <property type="term" value="F:glycosyltransferase activity"/>
    <property type="evidence" value="ECO:0007669"/>
    <property type="project" value="UniProtKB-KW"/>
</dbReference>
<feature type="region of interest" description="Disordered" evidence="10">
    <location>
        <begin position="336"/>
        <end position="363"/>
    </location>
</feature>
<evidence type="ECO:0000256" key="9">
    <source>
        <dbReference type="ARBA" id="ARBA00040345"/>
    </source>
</evidence>
<evidence type="ECO:0000256" key="10">
    <source>
        <dbReference type="SAM" id="MobiDB-lite"/>
    </source>
</evidence>
<comment type="pathway">
    <text evidence="7">Carotenoid biosynthesis; staphyloxanthin biosynthesis; staphyloxanthin from farnesyl diphosphate: step 4/5.</text>
</comment>
<proteinExistence type="inferred from homology"/>
<keyword evidence="5" id="KW-0472">Membrane</keyword>
<dbReference type="InterPro" id="IPR001173">
    <property type="entry name" value="Glyco_trans_2-like"/>
</dbReference>
<organism evidence="12 13">
    <name type="scientific">Saccharothrix saharensis</name>
    <dbReference type="NCBI Taxonomy" id="571190"/>
    <lineage>
        <taxon>Bacteria</taxon>
        <taxon>Bacillati</taxon>
        <taxon>Actinomycetota</taxon>
        <taxon>Actinomycetes</taxon>
        <taxon>Pseudonocardiales</taxon>
        <taxon>Pseudonocardiaceae</taxon>
        <taxon>Saccharothrix</taxon>
    </lineage>
</organism>
<accession>A0A543J9I8</accession>
<name>A0A543J9I8_9PSEU</name>
<dbReference type="Gene3D" id="3.90.550.10">
    <property type="entry name" value="Spore Coat Polysaccharide Biosynthesis Protein SpsA, Chain A"/>
    <property type="match status" value="1"/>
</dbReference>
<evidence type="ECO:0000313" key="12">
    <source>
        <dbReference type="EMBL" id="TQM79486.1"/>
    </source>
</evidence>
<evidence type="ECO:0000256" key="7">
    <source>
        <dbReference type="ARBA" id="ARBA00037904"/>
    </source>
</evidence>
<dbReference type="PANTHER" id="PTHR43646">
    <property type="entry name" value="GLYCOSYLTRANSFERASE"/>
    <property type="match status" value="1"/>
</dbReference>
<comment type="caution">
    <text evidence="12">The sequence shown here is derived from an EMBL/GenBank/DDBJ whole genome shotgun (WGS) entry which is preliminary data.</text>
</comment>
<keyword evidence="2" id="KW-1003">Cell membrane</keyword>
<sequence>MSVDYAVVIPTVGRDSLEVVLDALEHGVGPPPREIIVVDDRPEPGPLPPTHSARVLRTGGRGPAAARNAGWRAACCEWVAFLDDDVVPPRDWKQQVTSDLAKLGLDVGASQARIVVPLPEDRRPTDWERGTAGLADARYITADMAYRRAALVHAGGFDERFPRAYREDAELALRVLAHGYRIVNGDRVTTHPVREADFFASLRQQRGNADDALVRRLLGPRWRERMGGAPGRLPWHVATTASGALAVLCGLLGWRKAAVAAGATWAGLTGWFAAQRIAPGPRTRDEVVKMVVTSIAIPPAACAHRLRGEFRHRAVPVEGRQRRRVVPVADALDRLRTRGGPAAGRSRVPRAESSGGGSGVVRS</sequence>
<dbReference type="EMBL" id="VFPP01000001">
    <property type="protein sequence ID" value="TQM79486.1"/>
    <property type="molecule type" value="Genomic_DNA"/>
</dbReference>
<evidence type="ECO:0000256" key="2">
    <source>
        <dbReference type="ARBA" id="ARBA00022475"/>
    </source>
</evidence>
<dbReference type="PANTHER" id="PTHR43646:SF2">
    <property type="entry name" value="GLYCOSYLTRANSFERASE 2-LIKE DOMAIN-CONTAINING PROTEIN"/>
    <property type="match status" value="1"/>
</dbReference>
<evidence type="ECO:0000259" key="11">
    <source>
        <dbReference type="Pfam" id="PF00535"/>
    </source>
</evidence>
<evidence type="ECO:0000256" key="4">
    <source>
        <dbReference type="ARBA" id="ARBA00022679"/>
    </source>
</evidence>
<evidence type="ECO:0000256" key="8">
    <source>
        <dbReference type="ARBA" id="ARBA00038120"/>
    </source>
</evidence>
<dbReference type="AlphaFoldDB" id="A0A543J9I8"/>